<feature type="compositionally biased region" description="Polar residues" evidence="3">
    <location>
        <begin position="48"/>
        <end position="61"/>
    </location>
</feature>
<dbReference type="GeneID" id="121397762"/>
<gene>
    <name evidence="5" type="primary">LOC121397762</name>
</gene>
<feature type="compositionally biased region" description="Basic and acidic residues" evidence="3">
    <location>
        <begin position="1310"/>
        <end position="1325"/>
    </location>
</feature>
<keyword evidence="2" id="KW-0539">Nucleus</keyword>
<organism evidence="4 5">
    <name type="scientific">Xenopus laevis</name>
    <name type="common">African clawed frog</name>
    <dbReference type="NCBI Taxonomy" id="8355"/>
    <lineage>
        <taxon>Eukaryota</taxon>
        <taxon>Metazoa</taxon>
        <taxon>Chordata</taxon>
        <taxon>Craniata</taxon>
        <taxon>Vertebrata</taxon>
        <taxon>Euteleostomi</taxon>
        <taxon>Amphibia</taxon>
        <taxon>Batrachia</taxon>
        <taxon>Anura</taxon>
        <taxon>Pipoidea</taxon>
        <taxon>Pipidae</taxon>
        <taxon>Xenopodinae</taxon>
        <taxon>Xenopus</taxon>
        <taxon>Xenopus</taxon>
    </lineage>
</organism>
<accession>A0A8J1LNG6</accession>
<feature type="region of interest" description="Disordered" evidence="3">
    <location>
        <begin position="103"/>
        <end position="140"/>
    </location>
</feature>
<dbReference type="GO" id="GO:0032287">
    <property type="term" value="P:peripheral nervous system myelin maintenance"/>
    <property type="evidence" value="ECO:0007669"/>
    <property type="project" value="TreeGrafter"/>
</dbReference>
<feature type="region of interest" description="Disordered" evidence="3">
    <location>
        <begin position="1287"/>
        <end position="1325"/>
    </location>
</feature>
<feature type="compositionally biased region" description="Basic and acidic residues" evidence="3">
    <location>
        <begin position="26"/>
        <end position="46"/>
    </location>
</feature>
<dbReference type="OrthoDB" id="447516at2759"/>
<dbReference type="GO" id="GO:0005737">
    <property type="term" value="C:cytoplasm"/>
    <property type="evidence" value="ECO:0007669"/>
    <property type="project" value="TreeGrafter"/>
</dbReference>
<sequence>MGHTAPAFNHTVWQSDKPADLTETEDASKPKEEVKHEAEIIERETVIESLSLSDESEPTTVSKEEVTVELQQEEERPKPDTDFIHSLEIQKDIKESEVVQKELSIQVEPSVEEHREVQADLTETEDASKPKEEVKHEAEITEQETVIESLSLSVESQPTTVSKEEVTVELEQEEERPKPDTDSIQSLEIQKDIKESEVVQKELSIQVEPSVEEHWEVQGKGKRRRKKVTKVEKTVIATEYQETGVTSPLEGYTSETKTEFEIEDIDDTLSPTEEELKPQEEMAGTATITTETTEEKQAVLEAESFSPYFTKPIIGVTLIEERISISDGNIIGKKLNVSEGNNKSNTGANFTFQEGPSINFEVEVLKETCDPVSDNNECEVSTTKVQQQSEFLCAEALSGVTSPGPPSTISVKVLEERIYTPDEDIKGSKQSFLSLYDVNTTEGPQETIRELQLLKKDKSVVMYESIPFEETLLEKDTSVLTCDSTEQMLNSYKIDTAKQVEQSFRTVAVNLKEEKKDIDLPKMGDRIHINLDDSGISFDPLKYSVSVIEENIYIEDEGNSDNNLDLECFDTLNYTLESSFKTIGRETDSVKEIMQTKASKSDDGTATFQEDIISAQDGGTDKIKEAMEDNDLQQHSSVGKSRSLFKLPSFKLPSLSFRRKKESANDPLDETIKDLNADLPHKDFATDLFNESEKLKTQLEIEAGKEKAPLLSKEGEHLKFQLPQLELSKLSTGEITESTGTSTDSLKVIVTKDNMTKTVDTQKEKSQLIKDMSPVNLLSESQPTTISVDSHLEEDIKIEFPYFMAPQISFVDPNDVQSDNAKFYKPVEQMEHGNSQSASEELQTHFIKKQKVNRFGHSGEITDDQFFTEKKKHSVSVSLRNVNLSEKKMKPNRSGFKLSFSKVKKPILPSEPQCESFGIAAHLEKVGIDLAEYDLTCEDELQTVDISCIANTSTLDLNKHQSDVKDADTGPDFGDETSLNEIKKSMKKEMNITPTAVKYITLNEKSSVTAKQFDTDYGLPNFTSHVSSDLPVSTESTEITIIKGSNKLDEVYSNTIWETKQNTAIDYTSDGTTQTKQPSTENMLLPTQIVKEYEISSSETEKPSFGFSLMKIKLPESHRNVNREESQISAEACTNTEDHLVVSENTKSLDIVLDNTTAEHKPNRQIFYIPKVKTLTLSVKSCDQPEFSNMSEYAETNDGAAKNEMSSTAAPSHDENSLKSKEATSNQSLKFRFHLPSIGFTSSVNKTDNETSIQKVQDTKKIEKEELQTSEKKSWFKVPKLGFSSATEKHLIDKTEKDDPELLAETTEDNFTKESKEKDKGEDSS</sequence>
<feature type="compositionally biased region" description="Basic and acidic residues" evidence="3">
    <location>
        <begin position="1212"/>
        <end position="1222"/>
    </location>
</feature>
<dbReference type="Proteomes" id="UP000186698">
    <property type="component" value="Chromosome 8S"/>
</dbReference>
<feature type="compositionally biased region" description="Basic and acidic residues" evidence="3">
    <location>
        <begin position="126"/>
        <end position="139"/>
    </location>
</feature>
<feature type="region of interest" description="Disordered" evidence="3">
    <location>
        <begin position="1198"/>
        <end position="1223"/>
    </location>
</feature>
<feature type="region of interest" description="Disordered" evidence="3">
    <location>
        <begin position="153"/>
        <end position="192"/>
    </location>
</feature>
<dbReference type="InterPro" id="IPR052082">
    <property type="entry name" value="Myelin_sheath_structural"/>
</dbReference>
<dbReference type="PANTHER" id="PTHR23348">
    <property type="entry name" value="PERIAXIN/AHNAK"/>
    <property type="match status" value="1"/>
</dbReference>
<feature type="compositionally biased region" description="Basic and acidic residues" evidence="3">
    <location>
        <begin position="73"/>
        <end position="84"/>
    </location>
</feature>
<dbReference type="GO" id="GO:0043484">
    <property type="term" value="P:regulation of RNA splicing"/>
    <property type="evidence" value="ECO:0007669"/>
    <property type="project" value="TreeGrafter"/>
</dbReference>
<keyword evidence="4" id="KW-1185">Reference proteome</keyword>
<dbReference type="KEGG" id="xla:121397762"/>
<dbReference type="RefSeq" id="XP_041431123.1">
    <property type="nucleotide sequence ID" value="XM_041575189.1"/>
</dbReference>
<feature type="region of interest" description="Disordered" evidence="3">
    <location>
        <begin position="1"/>
        <end position="84"/>
    </location>
</feature>
<reference evidence="5" key="1">
    <citation type="submission" date="2025-08" db="UniProtKB">
        <authorList>
            <consortium name="RefSeq"/>
        </authorList>
    </citation>
    <scope>IDENTIFICATION</scope>
    <source>
        <strain evidence="5">J_2021</strain>
        <tissue evidence="5">Erythrocytes</tissue>
    </source>
</reference>
<evidence type="ECO:0000313" key="4">
    <source>
        <dbReference type="Proteomes" id="UP000186698"/>
    </source>
</evidence>
<proteinExistence type="predicted"/>
<feature type="compositionally biased region" description="Basic and acidic residues" evidence="3">
    <location>
        <begin position="1287"/>
        <end position="1297"/>
    </location>
</feature>
<name>A0A8J1LNG6_XENLA</name>
<dbReference type="PANTHER" id="PTHR23348:SF42">
    <property type="entry name" value="PERIAXIN"/>
    <property type="match status" value="1"/>
</dbReference>
<comment type="subcellular location">
    <subcellularLocation>
        <location evidence="1">Nucleus</location>
    </subcellularLocation>
</comment>
<evidence type="ECO:0000313" key="5">
    <source>
        <dbReference type="RefSeq" id="XP_041431123.1"/>
    </source>
</evidence>
<dbReference type="GO" id="GO:0005634">
    <property type="term" value="C:nucleus"/>
    <property type="evidence" value="ECO:0007669"/>
    <property type="project" value="UniProtKB-SubCell"/>
</dbReference>
<evidence type="ECO:0000256" key="3">
    <source>
        <dbReference type="SAM" id="MobiDB-lite"/>
    </source>
</evidence>
<protein>
    <submittedName>
        <fullName evidence="5">Myosin-11-like</fullName>
    </submittedName>
</protein>
<evidence type="ECO:0000256" key="2">
    <source>
        <dbReference type="ARBA" id="ARBA00023242"/>
    </source>
</evidence>
<feature type="compositionally biased region" description="Acidic residues" evidence="3">
    <location>
        <begin position="1298"/>
        <end position="1308"/>
    </location>
</feature>
<evidence type="ECO:0000256" key="1">
    <source>
        <dbReference type="ARBA" id="ARBA00004123"/>
    </source>
</evidence>